<comment type="catalytic activity">
    <reaction evidence="1">
        <text>1-(5-phospho-beta-D-ribosyl)-5'-AMP + H2O = 1-(5-phospho-beta-D-ribosyl)-5-[(5-phospho-beta-D-ribosylamino)methylideneamino]imidazole-4-carboxamide</text>
        <dbReference type="Rhea" id="RHEA:20049"/>
        <dbReference type="ChEBI" id="CHEBI:15377"/>
        <dbReference type="ChEBI" id="CHEBI:58435"/>
        <dbReference type="ChEBI" id="CHEBI:59457"/>
        <dbReference type="EC" id="3.5.4.19"/>
    </reaction>
</comment>
<evidence type="ECO:0000256" key="6">
    <source>
        <dbReference type="ARBA" id="ARBA00022741"/>
    </source>
</evidence>
<comment type="catalytic activity">
    <reaction evidence="2">
        <text>1-(5-phospho-beta-D-ribosyl)-ATP + H2O = 1-(5-phospho-beta-D-ribosyl)-5'-AMP + diphosphate + H(+)</text>
        <dbReference type="Rhea" id="RHEA:22828"/>
        <dbReference type="ChEBI" id="CHEBI:15377"/>
        <dbReference type="ChEBI" id="CHEBI:15378"/>
        <dbReference type="ChEBI" id="CHEBI:33019"/>
        <dbReference type="ChEBI" id="CHEBI:59457"/>
        <dbReference type="ChEBI" id="CHEBI:73183"/>
        <dbReference type="EC" id="3.6.1.31"/>
    </reaction>
</comment>
<evidence type="ECO:0000256" key="9">
    <source>
        <dbReference type="ARBA" id="ARBA00023102"/>
    </source>
</evidence>
<dbReference type="NCBIfam" id="TIGR03188">
    <property type="entry name" value="histidine_hisI"/>
    <property type="match status" value="1"/>
</dbReference>
<keyword evidence="9" id="KW-0368">Histidine biosynthesis</keyword>
<dbReference type="Proteomes" id="UP000054558">
    <property type="component" value="Unassembled WGS sequence"/>
</dbReference>
<feature type="region of interest" description="Disordered" evidence="11">
    <location>
        <begin position="1"/>
        <end position="26"/>
    </location>
</feature>
<evidence type="ECO:0000256" key="7">
    <source>
        <dbReference type="ARBA" id="ARBA00022801"/>
    </source>
</evidence>
<dbReference type="FunFam" id="3.10.20.810:FF:000001">
    <property type="entry name" value="Histidine biosynthesis bifunctional protein HisIE"/>
    <property type="match status" value="1"/>
</dbReference>
<dbReference type="InterPro" id="IPR021130">
    <property type="entry name" value="PRib-ATP_PPHydrolase-like"/>
</dbReference>
<keyword evidence="8" id="KW-0067">ATP-binding</keyword>
<dbReference type="Gene3D" id="3.10.20.810">
    <property type="entry name" value="Phosphoribosyl-AMP cyclohydrolase"/>
    <property type="match status" value="1"/>
</dbReference>
<dbReference type="PANTHER" id="PTHR42945">
    <property type="entry name" value="HISTIDINE BIOSYNTHESIS BIFUNCTIONAL PROTEIN"/>
    <property type="match status" value="1"/>
</dbReference>
<evidence type="ECO:0000256" key="8">
    <source>
        <dbReference type="ARBA" id="ARBA00022840"/>
    </source>
</evidence>
<feature type="compositionally biased region" description="Polar residues" evidence="11">
    <location>
        <begin position="1"/>
        <end position="14"/>
    </location>
</feature>
<evidence type="ECO:0000256" key="3">
    <source>
        <dbReference type="ARBA" id="ARBA00005169"/>
    </source>
</evidence>
<dbReference type="GO" id="GO:0005524">
    <property type="term" value="F:ATP binding"/>
    <property type="evidence" value="ECO:0007669"/>
    <property type="project" value="UniProtKB-KW"/>
</dbReference>
<accession>A0A1Y1IBW0</accession>
<evidence type="ECO:0000313" key="13">
    <source>
        <dbReference type="EMBL" id="GAQ86909.1"/>
    </source>
</evidence>
<dbReference type="OrthoDB" id="1703565at2759"/>
<evidence type="ECO:0000256" key="10">
    <source>
        <dbReference type="ARBA" id="ARBA00023268"/>
    </source>
</evidence>
<evidence type="ECO:0000256" key="4">
    <source>
        <dbReference type="ARBA" id="ARBA00005204"/>
    </source>
</evidence>
<gene>
    <name evidence="13" type="ORF">KFL_003200010</name>
</gene>
<evidence type="ECO:0000256" key="5">
    <source>
        <dbReference type="ARBA" id="ARBA00022605"/>
    </source>
</evidence>
<dbReference type="GO" id="GO:0004636">
    <property type="term" value="F:phosphoribosyl-ATP diphosphatase activity"/>
    <property type="evidence" value="ECO:0007669"/>
    <property type="project" value="UniProtKB-EC"/>
</dbReference>
<dbReference type="EMBL" id="DF237269">
    <property type="protein sequence ID" value="GAQ86909.1"/>
    <property type="molecule type" value="Genomic_DNA"/>
</dbReference>
<keyword evidence="5" id="KW-0028">Amino-acid biosynthesis</keyword>
<evidence type="ECO:0000256" key="1">
    <source>
        <dbReference type="ARBA" id="ARBA00000024"/>
    </source>
</evidence>
<evidence type="ECO:0000313" key="14">
    <source>
        <dbReference type="Proteomes" id="UP000054558"/>
    </source>
</evidence>
<organism evidence="13 14">
    <name type="scientific">Klebsormidium nitens</name>
    <name type="common">Green alga</name>
    <name type="synonym">Ulothrix nitens</name>
    <dbReference type="NCBI Taxonomy" id="105231"/>
    <lineage>
        <taxon>Eukaryota</taxon>
        <taxon>Viridiplantae</taxon>
        <taxon>Streptophyta</taxon>
        <taxon>Klebsormidiophyceae</taxon>
        <taxon>Klebsormidiales</taxon>
        <taxon>Klebsormidiaceae</taxon>
        <taxon>Klebsormidium</taxon>
    </lineage>
</organism>
<dbReference type="GO" id="GO:0004635">
    <property type="term" value="F:phosphoribosyl-AMP cyclohydrolase activity"/>
    <property type="evidence" value="ECO:0007669"/>
    <property type="project" value="UniProtKB-EC"/>
</dbReference>
<dbReference type="NCBIfam" id="NF000768">
    <property type="entry name" value="PRK00051.1"/>
    <property type="match status" value="1"/>
</dbReference>
<comment type="pathway">
    <text evidence="4">Amino-acid biosynthesis; L-histidine biosynthesis; L-histidine from 5-phospho-alpha-D-ribose 1-diphosphate: step 2/9.</text>
</comment>
<dbReference type="InterPro" id="IPR038019">
    <property type="entry name" value="PRib_AMP_CycHydrolase_sf"/>
</dbReference>
<keyword evidence="10" id="KW-0511">Multifunctional enzyme</keyword>
<dbReference type="UniPathway" id="UPA00031">
    <property type="reaction ID" value="UER00007"/>
</dbReference>
<sequence>MLQGRQSVRVQATVDSVPAGRAQPKSTPEVEALLDKLKWDANGLVVAIAQDVDTGAILMQGFSNRDAISATLASKRATFFSRSRKQLWTKGETSSNFIDVTDVYIDCDKDSVIYFGKPDGPTCHTGAETCYFTRLEELGENGAATHSEEHPPTALTTLYSLESTIEQRLAESRADAATRGPPLGKKPSWTRRLLESPELLRSKILEEADELCRSVEDSEGPDRTASEMADVLYHSMVLLTSQGVKFEDVLKVLRQRFAKSGIEEKAGRKAT</sequence>
<evidence type="ECO:0000256" key="11">
    <source>
        <dbReference type="SAM" id="MobiDB-lite"/>
    </source>
</evidence>
<protein>
    <submittedName>
        <fullName evidence="13">Histidine biosynthesis 2</fullName>
    </submittedName>
</protein>
<name>A0A1Y1IBW0_KLENI</name>
<keyword evidence="14" id="KW-1185">Reference proteome</keyword>
<dbReference type="AlphaFoldDB" id="A0A1Y1IBW0"/>
<dbReference type="GO" id="GO:0000105">
    <property type="term" value="P:L-histidine biosynthetic process"/>
    <property type="evidence" value="ECO:0007669"/>
    <property type="project" value="UniProtKB-UniPathway"/>
</dbReference>
<feature type="domain" description="Phosphoribosyl-AMP cyclohydrolase" evidence="12">
    <location>
        <begin position="59"/>
        <end position="132"/>
    </location>
</feature>
<dbReference type="Pfam" id="PF01502">
    <property type="entry name" value="PRA-CH"/>
    <property type="match status" value="1"/>
</dbReference>
<dbReference type="Pfam" id="PF01503">
    <property type="entry name" value="PRA-PH"/>
    <property type="match status" value="1"/>
</dbReference>
<dbReference type="Gene3D" id="1.10.287.1080">
    <property type="entry name" value="MazG-like"/>
    <property type="match status" value="1"/>
</dbReference>
<dbReference type="STRING" id="105231.A0A1Y1IBW0"/>
<dbReference type="CDD" id="cd11534">
    <property type="entry name" value="NTP-PPase_HisIE_like"/>
    <property type="match status" value="1"/>
</dbReference>
<dbReference type="SUPFAM" id="SSF141734">
    <property type="entry name" value="HisI-like"/>
    <property type="match status" value="1"/>
</dbReference>
<dbReference type="OMA" id="ERSCFHQ"/>
<dbReference type="InterPro" id="IPR008179">
    <property type="entry name" value="HisE"/>
</dbReference>
<dbReference type="PANTHER" id="PTHR42945:SF1">
    <property type="entry name" value="HISTIDINE BIOSYNTHESIS BIFUNCTIONAL PROTEIN HIS7"/>
    <property type="match status" value="1"/>
</dbReference>
<dbReference type="InterPro" id="IPR002496">
    <property type="entry name" value="PRib_AMP_CycHydrolase_dom"/>
</dbReference>
<reference evidence="13 14" key="1">
    <citation type="journal article" date="2014" name="Nat. Commun.">
        <title>Klebsormidium flaccidum genome reveals primary factors for plant terrestrial adaptation.</title>
        <authorList>
            <person name="Hori K."/>
            <person name="Maruyama F."/>
            <person name="Fujisawa T."/>
            <person name="Togashi T."/>
            <person name="Yamamoto N."/>
            <person name="Seo M."/>
            <person name="Sato S."/>
            <person name="Yamada T."/>
            <person name="Mori H."/>
            <person name="Tajima N."/>
            <person name="Moriyama T."/>
            <person name="Ikeuchi M."/>
            <person name="Watanabe M."/>
            <person name="Wada H."/>
            <person name="Kobayashi K."/>
            <person name="Saito M."/>
            <person name="Masuda T."/>
            <person name="Sasaki-Sekimoto Y."/>
            <person name="Mashiguchi K."/>
            <person name="Awai K."/>
            <person name="Shimojima M."/>
            <person name="Masuda S."/>
            <person name="Iwai M."/>
            <person name="Nobusawa T."/>
            <person name="Narise T."/>
            <person name="Kondo S."/>
            <person name="Saito H."/>
            <person name="Sato R."/>
            <person name="Murakawa M."/>
            <person name="Ihara Y."/>
            <person name="Oshima-Yamada Y."/>
            <person name="Ohtaka K."/>
            <person name="Satoh M."/>
            <person name="Sonobe K."/>
            <person name="Ishii M."/>
            <person name="Ohtani R."/>
            <person name="Kanamori-Sato M."/>
            <person name="Honoki R."/>
            <person name="Miyazaki D."/>
            <person name="Mochizuki H."/>
            <person name="Umetsu J."/>
            <person name="Higashi K."/>
            <person name="Shibata D."/>
            <person name="Kamiya Y."/>
            <person name="Sato N."/>
            <person name="Nakamura Y."/>
            <person name="Tabata S."/>
            <person name="Ida S."/>
            <person name="Kurokawa K."/>
            <person name="Ohta H."/>
        </authorList>
    </citation>
    <scope>NUCLEOTIDE SEQUENCE [LARGE SCALE GENOMIC DNA]</scope>
    <source>
        <strain evidence="13 14">NIES-2285</strain>
    </source>
</reference>
<proteinExistence type="predicted"/>
<evidence type="ECO:0000256" key="2">
    <source>
        <dbReference type="ARBA" id="ARBA00001460"/>
    </source>
</evidence>
<comment type="pathway">
    <text evidence="3">Amino-acid biosynthesis; L-histidine biosynthesis; L-histidine from 5-phospho-alpha-D-ribose 1-diphosphate: step 3/9.</text>
</comment>
<dbReference type="SUPFAM" id="SSF101386">
    <property type="entry name" value="all-alpha NTP pyrophosphatases"/>
    <property type="match status" value="1"/>
</dbReference>
<evidence type="ECO:0000259" key="12">
    <source>
        <dbReference type="Pfam" id="PF01502"/>
    </source>
</evidence>
<keyword evidence="7" id="KW-0378">Hydrolase</keyword>
<keyword evidence="6" id="KW-0547">Nucleotide-binding</keyword>